<dbReference type="Pfam" id="PF09709">
    <property type="entry name" value="Cas_Csd1"/>
    <property type="match status" value="1"/>
</dbReference>
<dbReference type="EMBL" id="CP002547">
    <property type="protein sequence ID" value="ADY55248.1"/>
    <property type="molecule type" value="Genomic_DNA"/>
</dbReference>
<dbReference type="AlphaFoldDB" id="F0T1Y4"/>
<dbReference type="HOGENOM" id="CLU_016417_0_0_9"/>
<dbReference type="Proteomes" id="UP000007488">
    <property type="component" value="Chromosome"/>
</dbReference>
<keyword evidence="2" id="KW-1185">Reference proteome</keyword>
<dbReference type="STRING" id="645991.Sgly_0903"/>
<organism evidence="1 2">
    <name type="scientific">Syntrophobotulus glycolicus (strain DSM 8271 / FlGlyR)</name>
    <dbReference type="NCBI Taxonomy" id="645991"/>
    <lineage>
        <taxon>Bacteria</taxon>
        <taxon>Bacillati</taxon>
        <taxon>Bacillota</taxon>
        <taxon>Clostridia</taxon>
        <taxon>Eubacteriales</taxon>
        <taxon>Desulfitobacteriaceae</taxon>
        <taxon>Syntrophobotulus</taxon>
    </lineage>
</organism>
<evidence type="ECO:0000313" key="2">
    <source>
        <dbReference type="Proteomes" id="UP000007488"/>
    </source>
</evidence>
<reference evidence="1 2" key="1">
    <citation type="journal article" date="2011" name="Stand. Genomic Sci.">
        <title>Complete genome sequence of Syntrophobotulus glycolicus type strain (FlGlyR).</title>
        <authorList>
            <person name="Han C."/>
            <person name="Mwirichia R."/>
            <person name="Chertkov O."/>
            <person name="Held B."/>
            <person name="Lapidus A."/>
            <person name="Nolan M."/>
            <person name="Lucas S."/>
            <person name="Hammon N."/>
            <person name="Deshpande S."/>
            <person name="Cheng J.F."/>
            <person name="Tapia R."/>
            <person name="Goodwin L."/>
            <person name="Pitluck S."/>
            <person name="Huntemann M."/>
            <person name="Liolios K."/>
            <person name="Ivanova N."/>
            <person name="Pagani I."/>
            <person name="Mavromatis K."/>
            <person name="Ovchinikova G."/>
            <person name="Pati A."/>
            <person name="Chen A."/>
            <person name="Palaniappan K."/>
            <person name="Land M."/>
            <person name="Hauser L."/>
            <person name="Brambilla E.M."/>
            <person name="Rohde M."/>
            <person name="Spring S."/>
            <person name="Sikorski J."/>
            <person name="Goker M."/>
            <person name="Woyke T."/>
            <person name="Bristow J."/>
            <person name="Eisen J.A."/>
            <person name="Markowitz V."/>
            <person name="Hugenholtz P."/>
            <person name="Kyrpides N.C."/>
            <person name="Klenk H.P."/>
            <person name="Detter J.C."/>
        </authorList>
    </citation>
    <scope>NUCLEOTIDE SEQUENCE [LARGE SCALE GENOMIC DNA]</scope>
    <source>
        <strain evidence="2">DSM 8271 / FlGlyR</strain>
    </source>
</reference>
<dbReference type="RefSeq" id="WP_013624119.1">
    <property type="nucleotide sequence ID" value="NC_015172.1"/>
</dbReference>
<dbReference type="OrthoDB" id="5389988at2"/>
<dbReference type="NCBIfam" id="TIGR01863">
    <property type="entry name" value="cas_Csd1"/>
    <property type="match status" value="1"/>
</dbReference>
<dbReference type="InterPro" id="IPR010144">
    <property type="entry name" value="CRISPR-assoc_prot_Csd1-typ"/>
</dbReference>
<sequence length="654" mass="74722">MSWLQKLYQTAENCQSMIGYGSDENEVPLLPICHTTQKAQIEIVIDQDGNFKRARVIPKEEARTIVPCTETSGGRSGRKPETHPLCDKLQYIAGDFVEYGGEVTSGYAKKPREPYEKYTKILSNWCESPYPNTKAQAILKYIKKLNVIKDLIDFQILFVDDNKKLLKSWEEDEESEKNKPDIFKLLPGKINKKNGEVESWQADAFVRWIVEIPNDPQSAVWTDARLFDSWTKYYSSTKESKTLCLVTGKEVMAADQHPAKIRNDGDKAKLISANDTSGFTFRGRFLSAEQACGVGFEVTQKAHNVLRWLINRQGYRRGDQAIVAWATSGKEIPDLMADSLSMLELADMENDSEPVISTVQDLALKLSKKIAGYSVELGSTANVVVLGLESATPGRMAMTFYRELTGSDFLDRLEKWHKMCCWIHGYRSKEIIDSRTGKKRTLHYRFVGAPAPNDIAEAAYGMRVDDRLRKATVERIIPCIIDGRKLPRDLMESAVRRASNRISLEDWDWNKTLSIACALYKKYHEKEDFDMALDEKRNTRDYLYGRLLALADNIEEWAINDSGEKRQTNAARLMQRFADRPYSTWRNLELALGPYKARLGGKSAGRQKLISEVIDMFKPDDFISDKKLSGEFLLGYHSQREALRKKRDEEKQND</sequence>
<name>F0T1Y4_SYNGF</name>
<dbReference type="eggNOG" id="COG5632">
    <property type="taxonomic scope" value="Bacteria"/>
</dbReference>
<dbReference type="CDD" id="cd09757">
    <property type="entry name" value="Cas8c_I-C"/>
    <property type="match status" value="1"/>
</dbReference>
<evidence type="ECO:0000313" key="1">
    <source>
        <dbReference type="EMBL" id="ADY55248.1"/>
    </source>
</evidence>
<protein>
    <submittedName>
        <fullName evidence="1">CRISPR-associated protein, Csd1 family</fullName>
    </submittedName>
</protein>
<reference evidence="2" key="2">
    <citation type="submission" date="2011-02" db="EMBL/GenBank/DDBJ databases">
        <title>The complete genome of Syntrophobotulus glycolicus DSM 8271.</title>
        <authorList>
            <person name="Lucas S."/>
            <person name="Copeland A."/>
            <person name="Lapidus A."/>
            <person name="Bruce D."/>
            <person name="Goodwin L."/>
            <person name="Pitluck S."/>
            <person name="Kyrpides N."/>
            <person name="Mavromatis K."/>
            <person name="Pagani I."/>
            <person name="Ivanova N."/>
            <person name="Mikhailova N."/>
            <person name="Chertkov O."/>
            <person name="Held B."/>
            <person name="Detter J.C."/>
            <person name="Tapia R."/>
            <person name="Han C."/>
            <person name="Land M."/>
            <person name="Hauser L."/>
            <person name="Markowitz V."/>
            <person name="Cheng J.-F."/>
            <person name="Hugenholtz P."/>
            <person name="Woyke T."/>
            <person name="Wu D."/>
            <person name="Spring S."/>
            <person name="Schroeder M."/>
            <person name="Brambilla E."/>
            <person name="Klenk H.-P."/>
            <person name="Eisen J.A."/>
        </authorList>
    </citation>
    <scope>NUCLEOTIDE SEQUENCE [LARGE SCALE GENOMIC DNA]</scope>
    <source>
        <strain evidence="2">DSM 8271 / FlGlyR</strain>
    </source>
</reference>
<gene>
    <name evidence="1" type="ordered locus">Sgly_0903</name>
</gene>
<proteinExistence type="predicted"/>
<accession>F0T1Y4</accession>
<dbReference type="KEGG" id="sgy:Sgly_0903"/>